<dbReference type="EMBL" id="CP045652">
    <property type="protein sequence ID" value="QGA27895.1"/>
    <property type="molecule type" value="Genomic_DNA"/>
</dbReference>
<accession>A0A5Q0QDI9</accession>
<dbReference type="InterPro" id="IPR036249">
    <property type="entry name" value="Thioredoxin-like_sf"/>
</dbReference>
<dbReference type="GO" id="GO:0016209">
    <property type="term" value="F:antioxidant activity"/>
    <property type="evidence" value="ECO:0007669"/>
    <property type="project" value="InterPro"/>
</dbReference>
<evidence type="ECO:0000256" key="1">
    <source>
        <dbReference type="SAM" id="SignalP"/>
    </source>
</evidence>
<evidence type="ECO:0000313" key="4">
    <source>
        <dbReference type="Proteomes" id="UP000326921"/>
    </source>
</evidence>
<feature type="chain" id="PRO_5024880911" evidence="1">
    <location>
        <begin position="22"/>
        <end position="406"/>
    </location>
</feature>
<keyword evidence="1" id="KW-0732">Signal</keyword>
<dbReference type="SUPFAM" id="SSF52833">
    <property type="entry name" value="Thioredoxin-like"/>
    <property type="match status" value="1"/>
</dbReference>
<dbReference type="Pfam" id="PF00578">
    <property type="entry name" value="AhpC-TSA"/>
    <property type="match status" value="1"/>
</dbReference>
<dbReference type="InterPro" id="IPR013766">
    <property type="entry name" value="Thioredoxin_domain"/>
</dbReference>
<dbReference type="Gene3D" id="3.40.30.10">
    <property type="entry name" value="Glutaredoxin"/>
    <property type="match status" value="1"/>
</dbReference>
<reference evidence="3 4" key="1">
    <citation type="submission" date="2019-10" db="EMBL/GenBank/DDBJ databases">
        <authorList>
            <person name="Dong K."/>
        </authorList>
    </citation>
    <scope>NUCLEOTIDE SEQUENCE [LARGE SCALE GENOMIC DNA]</scope>
    <source>
        <strain evidence="4">dk4302</strain>
    </source>
</reference>
<dbReference type="PANTHER" id="PTHR42852">
    <property type="entry name" value="THIOL:DISULFIDE INTERCHANGE PROTEIN DSBE"/>
    <property type="match status" value="1"/>
</dbReference>
<dbReference type="PANTHER" id="PTHR42852:SF17">
    <property type="entry name" value="THIOREDOXIN-LIKE PROTEIN HI_1115"/>
    <property type="match status" value="1"/>
</dbReference>
<proteinExistence type="predicted"/>
<dbReference type="CDD" id="cd02966">
    <property type="entry name" value="TlpA_like_family"/>
    <property type="match status" value="1"/>
</dbReference>
<protein>
    <submittedName>
        <fullName evidence="3">Redoxin domain-containing protein</fullName>
    </submittedName>
</protein>
<feature type="domain" description="Thioredoxin" evidence="2">
    <location>
        <begin position="249"/>
        <end position="404"/>
    </location>
</feature>
<evidence type="ECO:0000313" key="3">
    <source>
        <dbReference type="EMBL" id="QGA27895.1"/>
    </source>
</evidence>
<gene>
    <name evidence="3" type="ORF">GFH32_16880</name>
</gene>
<dbReference type="InterPro" id="IPR011990">
    <property type="entry name" value="TPR-like_helical_dom_sf"/>
</dbReference>
<dbReference type="PROSITE" id="PS51352">
    <property type="entry name" value="THIOREDOXIN_2"/>
    <property type="match status" value="1"/>
</dbReference>
<organism evidence="3 4">
    <name type="scientific">Sphingobacterium zhuxiongii</name>
    <dbReference type="NCBI Taxonomy" id="2662364"/>
    <lineage>
        <taxon>Bacteria</taxon>
        <taxon>Pseudomonadati</taxon>
        <taxon>Bacteroidota</taxon>
        <taxon>Sphingobacteriia</taxon>
        <taxon>Sphingobacteriales</taxon>
        <taxon>Sphingobacteriaceae</taxon>
        <taxon>Sphingobacterium</taxon>
    </lineage>
</organism>
<dbReference type="RefSeq" id="WP_153512722.1">
    <property type="nucleotide sequence ID" value="NZ_CP045652.1"/>
</dbReference>
<feature type="signal peptide" evidence="1">
    <location>
        <begin position="1"/>
        <end position="21"/>
    </location>
</feature>
<evidence type="ECO:0000259" key="2">
    <source>
        <dbReference type="PROSITE" id="PS51352"/>
    </source>
</evidence>
<dbReference type="KEGG" id="sphe:GFH32_16880"/>
<dbReference type="Proteomes" id="UP000326921">
    <property type="component" value="Chromosome"/>
</dbReference>
<sequence>MRIRECLLSSFFILLCAFVSAQSNNPLAVFQEIPKIARQVDKTTPDSLEIIYQQFKKDYPLKQFIQVNGMMDQVRLALIDRFIKLNNKRAFEIATELSDNKIRWQQLERSKKLTLSRKGAKELMFRFADLELSIPERKFLWQNQTADLLYFSNNAKVAFAYLKGAGWGDSDFDKSPLLGAHIYSSLGNDEKAVTLLADWVKNGNADQYVKDKLAFFYERLPNKTSSFEAYQEALMKDLQDEKWKEKSQYEVSYVAPKFDLLDLQGKRVSLESLRGKVVVLDFWATWCKPCLAAFPAMNIVKDRFKDNPNVVFLFVNTLERKKSQESRMEQIELLLQDRGLNFDVLIDIEQESGFKMASAYDVSSIPAQFIIDTNGIVKYKLGGFNGNIDSMVEELNVLINSLLKGE</sequence>
<name>A0A5Q0QDI9_9SPHI</name>
<dbReference type="GO" id="GO:0016491">
    <property type="term" value="F:oxidoreductase activity"/>
    <property type="evidence" value="ECO:0007669"/>
    <property type="project" value="InterPro"/>
</dbReference>
<dbReference type="AlphaFoldDB" id="A0A5Q0QDI9"/>
<keyword evidence="4" id="KW-1185">Reference proteome</keyword>
<dbReference type="InterPro" id="IPR050553">
    <property type="entry name" value="Thioredoxin_ResA/DsbE_sf"/>
</dbReference>
<dbReference type="GO" id="GO:0006950">
    <property type="term" value="P:response to stress"/>
    <property type="evidence" value="ECO:0007669"/>
    <property type="project" value="UniProtKB-ARBA"/>
</dbReference>
<dbReference type="SUPFAM" id="SSF48452">
    <property type="entry name" value="TPR-like"/>
    <property type="match status" value="1"/>
</dbReference>
<dbReference type="InterPro" id="IPR000866">
    <property type="entry name" value="AhpC/TSA"/>
</dbReference>